<proteinExistence type="predicted"/>
<feature type="region of interest" description="Disordered" evidence="1">
    <location>
        <begin position="1"/>
        <end position="21"/>
    </location>
</feature>
<evidence type="ECO:0000313" key="2">
    <source>
        <dbReference type="EMBL" id="JAH77579.1"/>
    </source>
</evidence>
<name>A0A0E9VHH1_ANGAN</name>
<reference evidence="2" key="2">
    <citation type="journal article" date="2015" name="Fish Shellfish Immunol.">
        <title>Early steps in the European eel (Anguilla anguilla)-Vibrio vulnificus interaction in the gills: Role of the RtxA13 toxin.</title>
        <authorList>
            <person name="Callol A."/>
            <person name="Pajuelo D."/>
            <person name="Ebbesson L."/>
            <person name="Teles M."/>
            <person name="MacKenzie S."/>
            <person name="Amaro C."/>
        </authorList>
    </citation>
    <scope>NUCLEOTIDE SEQUENCE</scope>
</reference>
<sequence length="21" mass="2576">MKRPRLQTPPLPVQQPHWPRL</sequence>
<dbReference type="EMBL" id="GBXM01030998">
    <property type="protein sequence ID" value="JAH77579.1"/>
    <property type="molecule type" value="Transcribed_RNA"/>
</dbReference>
<evidence type="ECO:0000256" key="1">
    <source>
        <dbReference type="SAM" id="MobiDB-lite"/>
    </source>
</evidence>
<organism evidence="2">
    <name type="scientific">Anguilla anguilla</name>
    <name type="common">European freshwater eel</name>
    <name type="synonym">Muraena anguilla</name>
    <dbReference type="NCBI Taxonomy" id="7936"/>
    <lineage>
        <taxon>Eukaryota</taxon>
        <taxon>Metazoa</taxon>
        <taxon>Chordata</taxon>
        <taxon>Craniata</taxon>
        <taxon>Vertebrata</taxon>
        <taxon>Euteleostomi</taxon>
        <taxon>Actinopterygii</taxon>
        <taxon>Neopterygii</taxon>
        <taxon>Teleostei</taxon>
        <taxon>Anguilliformes</taxon>
        <taxon>Anguillidae</taxon>
        <taxon>Anguilla</taxon>
    </lineage>
</organism>
<accession>A0A0E9VHH1</accession>
<protein>
    <submittedName>
        <fullName evidence="2">Uncharacterized protein</fullName>
    </submittedName>
</protein>
<dbReference type="AlphaFoldDB" id="A0A0E9VHH1"/>
<reference evidence="2" key="1">
    <citation type="submission" date="2014-11" db="EMBL/GenBank/DDBJ databases">
        <authorList>
            <person name="Amaro Gonzalez C."/>
        </authorList>
    </citation>
    <scope>NUCLEOTIDE SEQUENCE</scope>
</reference>